<dbReference type="Pfam" id="PF06736">
    <property type="entry name" value="TMEM175"/>
    <property type="match status" value="1"/>
</dbReference>
<gene>
    <name evidence="14" type="ORF">OCK72_05315</name>
</gene>
<evidence type="ECO:0000256" key="2">
    <source>
        <dbReference type="ARBA" id="ARBA00006920"/>
    </source>
</evidence>
<comment type="caution">
    <text evidence="14">The sequence shown here is derived from an EMBL/GenBank/DDBJ whole genome shotgun (WGS) entry which is preliminary data.</text>
</comment>
<keyword evidence="8 13" id="KW-1133">Transmembrane helix</keyword>
<keyword evidence="7" id="KW-0630">Potassium</keyword>
<feature type="transmembrane region" description="Helical" evidence="13">
    <location>
        <begin position="74"/>
        <end position="92"/>
    </location>
</feature>
<dbReference type="PANTHER" id="PTHR31462">
    <property type="entry name" value="ENDOSOMAL/LYSOSOMAL POTASSIUM CHANNEL TMEM175"/>
    <property type="match status" value="1"/>
</dbReference>
<keyword evidence="6" id="KW-0631">Potassium channel</keyword>
<feature type="transmembrane region" description="Helical" evidence="13">
    <location>
        <begin position="168"/>
        <end position="185"/>
    </location>
</feature>
<keyword evidence="4" id="KW-0633">Potassium transport</keyword>
<evidence type="ECO:0000313" key="15">
    <source>
        <dbReference type="Proteomes" id="UP001062738"/>
    </source>
</evidence>
<keyword evidence="10 13" id="KW-0472">Membrane</keyword>
<dbReference type="EMBL" id="JAOXXL010000012">
    <property type="protein sequence ID" value="MCY7008075.1"/>
    <property type="molecule type" value="Genomic_DNA"/>
</dbReference>
<dbReference type="InterPro" id="IPR010617">
    <property type="entry name" value="TMEM175-like"/>
</dbReference>
<evidence type="ECO:0000256" key="10">
    <source>
        <dbReference type="ARBA" id="ARBA00023136"/>
    </source>
</evidence>
<evidence type="ECO:0000256" key="7">
    <source>
        <dbReference type="ARBA" id="ARBA00022958"/>
    </source>
</evidence>
<evidence type="ECO:0000256" key="13">
    <source>
        <dbReference type="SAM" id="Phobius"/>
    </source>
</evidence>
<evidence type="ECO:0000256" key="3">
    <source>
        <dbReference type="ARBA" id="ARBA00022448"/>
    </source>
</evidence>
<keyword evidence="3" id="KW-0813">Transport</keyword>
<protein>
    <submittedName>
        <fullName evidence="14">TMEM175 family protein</fullName>
    </submittedName>
</protein>
<evidence type="ECO:0000256" key="6">
    <source>
        <dbReference type="ARBA" id="ARBA00022826"/>
    </source>
</evidence>
<organism evidence="14 15">
    <name type="scientific">Fusobacterium simiae</name>
    <dbReference type="NCBI Taxonomy" id="855"/>
    <lineage>
        <taxon>Bacteria</taxon>
        <taxon>Fusobacteriati</taxon>
        <taxon>Fusobacteriota</taxon>
        <taxon>Fusobacteriia</taxon>
        <taxon>Fusobacteriales</taxon>
        <taxon>Fusobacteriaceae</taxon>
        <taxon>Fusobacterium</taxon>
    </lineage>
</organism>
<comment type="similarity">
    <text evidence="2">Belongs to the TMEM175 family.</text>
</comment>
<evidence type="ECO:0000256" key="8">
    <source>
        <dbReference type="ARBA" id="ARBA00022989"/>
    </source>
</evidence>
<keyword evidence="9" id="KW-0406">Ion transport</keyword>
<keyword evidence="5 13" id="KW-0812">Transmembrane</keyword>
<evidence type="ECO:0000256" key="12">
    <source>
        <dbReference type="ARBA" id="ARBA00034430"/>
    </source>
</evidence>
<evidence type="ECO:0000256" key="1">
    <source>
        <dbReference type="ARBA" id="ARBA00004141"/>
    </source>
</evidence>
<evidence type="ECO:0000256" key="11">
    <source>
        <dbReference type="ARBA" id="ARBA00023303"/>
    </source>
</evidence>
<keyword evidence="15" id="KW-1185">Reference proteome</keyword>
<feature type="transmembrane region" description="Helical" evidence="13">
    <location>
        <begin position="43"/>
        <end position="62"/>
    </location>
</feature>
<sequence>MSKERLTAFFDAVLAIIMTILVLELEKPNEISLRGFLSIKEGFFAYALSFFWLGSMWVNHHNEWIEVDKINKKTVWCTILILFFSSFFPYSTSIVAKNFYNTTAQLFYGIVIIAVTTANMINRSTLYKSNRRNREFVKKIRKRNLLLAYDLILKIIAFLISAFFYPPAMMIGLFITMIFITYHYNKK</sequence>
<evidence type="ECO:0000256" key="4">
    <source>
        <dbReference type="ARBA" id="ARBA00022538"/>
    </source>
</evidence>
<accession>A0ABT4DHJ7</accession>
<keyword evidence="11" id="KW-0407">Ion channel</keyword>
<feature type="transmembrane region" description="Helical" evidence="13">
    <location>
        <begin position="7"/>
        <end position="23"/>
    </location>
</feature>
<dbReference type="PANTHER" id="PTHR31462:SF5">
    <property type="entry name" value="ENDOSOMAL_LYSOSOMAL PROTON CHANNEL TMEM175"/>
    <property type="match status" value="1"/>
</dbReference>
<dbReference type="RefSeq" id="WP_265152069.1">
    <property type="nucleotide sequence ID" value="NZ_JAOXXL010000012.1"/>
</dbReference>
<evidence type="ECO:0000256" key="5">
    <source>
        <dbReference type="ARBA" id="ARBA00022692"/>
    </source>
</evidence>
<dbReference type="Proteomes" id="UP001062738">
    <property type="component" value="Unassembled WGS sequence"/>
</dbReference>
<evidence type="ECO:0000256" key="9">
    <source>
        <dbReference type="ARBA" id="ARBA00023065"/>
    </source>
</evidence>
<evidence type="ECO:0000313" key="14">
    <source>
        <dbReference type="EMBL" id="MCY7008075.1"/>
    </source>
</evidence>
<feature type="transmembrane region" description="Helical" evidence="13">
    <location>
        <begin position="104"/>
        <end position="122"/>
    </location>
</feature>
<name>A0ABT4DHJ7_FUSSI</name>
<reference evidence="14" key="1">
    <citation type="submission" date="2022-09" db="EMBL/GenBank/DDBJ databases">
        <authorList>
            <person name="Zoaiter M."/>
        </authorList>
    </citation>
    <scope>NUCLEOTIDE SEQUENCE</scope>
    <source>
        <strain evidence="14">DSM 19848</strain>
    </source>
</reference>
<comment type="subcellular location">
    <subcellularLocation>
        <location evidence="1">Membrane</location>
        <topology evidence="1">Multi-pass membrane protein</topology>
    </subcellularLocation>
</comment>
<proteinExistence type="inferred from homology"/>
<comment type="catalytic activity">
    <reaction evidence="12">
        <text>K(+)(in) = K(+)(out)</text>
        <dbReference type="Rhea" id="RHEA:29463"/>
        <dbReference type="ChEBI" id="CHEBI:29103"/>
    </reaction>
</comment>
<feature type="transmembrane region" description="Helical" evidence="13">
    <location>
        <begin position="143"/>
        <end position="162"/>
    </location>
</feature>